<dbReference type="AlphaFoldDB" id="A0A2A7HU44"/>
<comment type="caution">
    <text evidence="1">The sequence shown here is derived from an EMBL/GenBank/DDBJ whole genome shotgun (WGS) entry which is preliminary data.</text>
</comment>
<sequence length="114" mass="13201">MRCYCENKETFDLKVEGDVDTDPIWCNQCGCNFDIEEVPISENLKDELMKWAMQYGKWIDWSKDTLRSKGIELENEHNKLCLSLTDKVKKALGVKYKVSFSPSSSARMYAGLDF</sequence>
<gene>
    <name evidence="1" type="ORF">COM96_19355</name>
</gene>
<dbReference type="Proteomes" id="UP000220006">
    <property type="component" value="Unassembled WGS sequence"/>
</dbReference>
<proteinExistence type="predicted"/>
<protein>
    <submittedName>
        <fullName evidence="1">Uncharacterized protein</fullName>
    </submittedName>
</protein>
<reference evidence="1 2" key="1">
    <citation type="submission" date="2017-09" db="EMBL/GenBank/DDBJ databases">
        <title>Large-scale bioinformatics analysis of Bacillus genomes uncovers conserved roles of natural products in bacterial physiology.</title>
        <authorList>
            <consortium name="Agbiome Team Llc"/>
            <person name="Bleich R.M."/>
            <person name="Grubbs K.J."/>
            <person name="Santa Maria K.C."/>
            <person name="Allen S.E."/>
            <person name="Farag S."/>
            <person name="Shank E.A."/>
            <person name="Bowers A."/>
        </authorList>
    </citation>
    <scope>NUCLEOTIDE SEQUENCE [LARGE SCALE GENOMIC DNA]</scope>
    <source>
        <strain evidence="1 2">AFS096845</strain>
    </source>
</reference>
<dbReference type="EMBL" id="NVLK01000043">
    <property type="protein sequence ID" value="PEC20467.1"/>
    <property type="molecule type" value="Genomic_DNA"/>
</dbReference>
<accession>A0A2A7HU44</accession>
<evidence type="ECO:0000313" key="1">
    <source>
        <dbReference type="EMBL" id="PEC20467.1"/>
    </source>
</evidence>
<organism evidence="1 2">
    <name type="scientific">Bacillus cereus</name>
    <dbReference type="NCBI Taxonomy" id="1396"/>
    <lineage>
        <taxon>Bacteria</taxon>
        <taxon>Bacillati</taxon>
        <taxon>Bacillota</taxon>
        <taxon>Bacilli</taxon>
        <taxon>Bacillales</taxon>
        <taxon>Bacillaceae</taxon>
        <taxon>Bacillus</taxon>
        <taxon>Bacillus cereus group</taxon>
    </lineage>
</organism>
<evidence type="ECO:0000313" key="2">
    <source>
        <dbReference type="Proteomes" id="UP000220006"/>
    </source>
</evidence>
<name>A0A2A7HU44_BACCE</name>